<dbReference type="AlphaFoldDB" id="A0A0D2IZS2"/>
<sequence length="413" mass="45820">MTFSLQEPVPTSRLDGKVALVTGSGRGIGRAIAIELGRRGAKVVVNYSKSSKPAKEVVQKIIDSGSDSIAIQADISKPEDIAKLFEAAHSQFGKINIVVSNSGIEHFGSIDQITPEEYDQVFNLNTRGQFFVAQNAYKFLSEGGRLILMSSISANVSLKHHAVYAGSKCAIEAFGRCLTKEFGAKKVTVNVIAPGGVDTDMAAEAGWRYIPGADPSWTAKDINKFVSSRTPLQRMGVPQDIARVVAFLASEDGGWINEWLDCSRVLYDWADCYDNKNWYGLMDIIAPHLTIDYDKVNNAKFSDFPAEKYIEMMSDPMFLGDPLIASQHLIGATKWEKVSDEEIISHHQSRAAHQRWEDVRRKDVAVKGHGHGVVTTFYKKIDGQWKWAGIKTKVIWNEFDFEHVFRGTAGKDV</sequence>
<dbReference type="HOGENOM" id="CLU_665892_0_0_1"/>
<proteinExistence type="inferred from homology"/>
<dbReference type="GeneID" id="25291629"/>
<comment type="similarity">
    <text evidence="2">Belongs to the scytalone dehydratase family.</text>
</comment>
<evidence type="ECO:0000256" key="5">
    <source>
        <dbReference type="ARBA" id="ARBA00023239"/>
    </source>
</evidence>
<dbReference type="PANTHER" id="PTHR48107">
    <property type="entry name" value="NADPH-DEPENDENT ALDEHYDE REDUCTASE-LIKE PROTEIN, CHLOROPLASTIC-RELATED"/>
    <property type="match status" value="1"/>
</dbReference>
<evidence type="ECO:0000313" key="8">
    <source>
        <dbReference type="Proteomes" id="UP000053617"/>
    </source>
</evidence>
<protein>
    <recommendedName>
        <fullName evidence="6">Ketoreductase domain-containing protein</fullName>
    </recommendedName>
</protein>
<keyword evidence="5" id="KW-0456">Lyase</keyword>
<dbReference type="Gene3D" id="3.40.50.720">
    <property type="entry name" value="NAD(P)-binding Rossmann-like Domain"/>
    <property type="match status" value="1"/>
</dbReference>
<name>A0A0D2IZS2_9EURO</name>
<keyword evidence="8" id="KW-1185">Reference proteome</keyword>
<keyword evidence="3" id="KW-0521">NADP</keyword>
<organism evidence="7 8">
    <name type="scientific">Rhinocladiella mackenziei CBS 650.93</name>
    <dbReference type="NCBI Taxonomy" id="1442369"/>
    <lineage>
        <taxon>Eukaryota</taxon>
        <taxon>Fungi</taxon>
        <taxon>Dikarya</taxon>
        <taxon>Ascomycota</taxon>
        <taxon>Pezizomycotina</taxon>
        <taxon>Eurotiomycetes</taxon>
        <taxon>Chaetothyriomycetidae</taxon>
        <taxon>Chaetothyriales</taxon>
        <taxon>Herpotrichiellaceae</taxon>
        <taxon>Rhinocladiella</taxon>
    </lineage>
</organism>
<dbReference type="VEuPathDB" id="FungiDB:Z518_03558"/>
<dbReference type="InterPro" id="IPR049884">
    <property type="entry name" value="Scytalone_dh"/>
</dbReference>
<dbReference type="InterPro" id="IPR036291">
    <property type="entry name" value="NAD(P)-bd_dom_sf"/>
</dbReference>
<dbReference type="GO" id="GO:0016614">
    <property type="term" value="F:oxidoreductase activity, acting on CH-OH group of donors"/>
    <property type="evidence" value="ECO:0007669"/>
    <property type="project" value="UniProtKB-ARBA"/>
</dbReference>
<dbReference type="PRINTS" id="PR00080">
    <property type="entry name" value="SDRFAMILY"/>
</dbReference>
<comment type="similarity">
    <text evidence="1">Belongs to the short-chain dehydrogenases/reductases (SDR) family.</text>
</comment>
<evidence type="ECO:0000259" key="6">
    <source>
        <dbReference type="SMART" id="SM00822"/>
    </source>
</evidence>
<evidence type="ECO:0000256" key="2">
    <source>
        <dbReference type="ARBA" id="ARBA00008584"/>
    </source>
</evidence>
<accession>A0A0D2IZS2</accession>
<evidence type="ECO:0000256" key="1">
    <source>
        <dbReference type="ARBA" id="ARBA00006484"/>
    </source>
</evidence>
<dbReference type="OrthoDB" id="47007at2759"/>
<dbReference type="GO" id="GO:0016829">
    <property type="term" value="F:lyase activity"/>
    <property type="evidence" value="ECO:0007669"/>
    <property type="project" value="UniProtKB-KW"/>
</dbReference>
<dbReference type="SUPFAM" id="SSF54427">
    <property type="entry name" value="NTF2-like"/>
    <property type="match status" value="1"/>
</dbReference>
<gene>
    <name evidence="7" type="ORF">Z518_03558</name>
</gene>
<dbReference type="SMART" id="SM00822">
    <property type="entry name" value="PKS_KR"/>
    <property type="match status" value="1"/>
</dbReference>
<dbReference type="EMBL" id="KN847476">
    <property type="protein sequence ID" value="KIX08901.1"/>
    <property type="molecule type" value="Genomic_DNA"/>
</dbReference>
<dbReference type="Pfam" id="PF13561">
    <property type="entry name" value="adh_short_C2"/>
    <property type="match status" value="1"/>
</dbReference>
<dbReference type="InterPro" id="IPR032710">
    <property type="entry name" value="NTF2-like_dom_sf"/>
</dbReference>
<evidence type="ECO:0000313" key="7">
    <source>
        <dbReference type="EMBL" id="KIX08901.1"/>
    </source>
</evidence>
<dbReference type="RefSeq" id="XP_013276037.1">
    <property type="nucleotide sequence ID" value="XM_013420583.1"/>
</dbReference>
<evidence type="ECO:0000256" key="3">
    <source>
        <dbReference type="ARBA" id="ARBA00022857"/>
    </source>
</evidence>
<keyword evidence="4" id="KW-0560">Oxidoreductase</keyword>
<dbReference type="Pfam" id="PF02982">
    <property type="entry name" value="Scytalone_dh"/>
    <property type="match status" value="1"/>
</dbReference>
<reference evidence="7 8" key="1">
    <citation type="submission" date="2015-01" db="EMBL/GenBank/DDBJ databases">
        <title>The Genome Sequence of Rhinocladiella mackenzie CBS 650.93.</title>
        <authorList>
            <consortium name="The Broad Institute Genomics Platform"/>
            <person name="Cuomo C."/>
            <person name="de Hoog S."/>
            <person name="Gorbushina A."/>
            <person name="Stielow B."/>
            <person name="Teixiera M."/>
            <person name="Abouelleil A."/>
            <person name="Chapman S.B."/>
            <person name="Priest M."/>
            <person name="Young S.K."/>
            <person name="Wortman J."/>
            <person name="Nusbaum C."/>
            <person name="Birren B."/>
        </authorList>
    </citation>
    <scope>NUCLEOTIDE SEQUENCE [LARGE SCALE GENOMIC DNA]</scope>
    <source>
        <strain evidence="7 8">CBS 650.93</strain>
    </source>
</reference>
<feature type="domain" description="Ketoreductase" evidence="6">
    <location>
        <begin position="17"/>
        <end position="200"/>
    </location>
</feature>
<dbReference type="PRINTS" id="PR00081">
    <property type="entry name" value="GDHRDH"/>
</dbReference>
<dbReference type="SUPFAM" id="SSF51735">
    <property type="entry name" value="NAD(P)-binding Rossmann-fold domains"/>
    <property type="match status" value="1"/>
</dbReference>
<dbReference type="InterPro" id="IPR002347">
    <property type="entry name" value="SDR_fam"/>
</dbReference>
<dbReference type="PANTHER" id="PTHR48107:SF7">
    <property type="entry name" value="RE15974P"/>
    <property type="match status" value="1"/>
</dbReference>
<dbReference type="Gene3D" id="3.10.450.50">
    <property type="match status" value="1"/>
</dbReference>
<dbReference type="InterPro" id="IPR057326">
    <property type="entry name" value="KR_dom"/>
</dbReference>
<evidence type="ECO:0000256" key="4">
    <source>
        <dbReference type="ARBA" id="ARBA00023002"/>
    </source>
</evidence>
<dbReference type="STRING" id="1442369.A0A0D2IZS2"/>
<dbReference type="Proteomes" id="UP000053617">
    <property type="component" value="Unassembled WGS sequence"/>
</dbReference>
<dbReference type="FunFam" id="3.40.50.720:FF:000084">
    <property type="entry name" value="Short-chain dehydrogenase reductase"/>
    <property type="match status" value="1"/>
</dbReference>